<proteinExistence type="predicted"/>
<dbReference type="PANTHER" id="PTHR30540:SF83">
    <property type="entry name" value="K+ POTASSIUM TRANSPORTER"/>
    <property type="match status" value="1"/>
</dbReference>
<evidence type="ECO:0000256" key="1">
    <source>
        <dbReference type="SAM" id="MobiDB-lite"/>
    </source>
</evidence>
<protein>
    <recommendedName>
        <fullName evidence="3">K+ potassium transporter integral membrane domain-containing protein</fullName>
    </recommendedName>
</protein>
<sequence>MSPRAEDGDAAATHVEESADPESPDPAAAEPTGSAEPDEAGHPAPRARGLARGVAGAGLAALGVVFGDIGTSPLYALKTVFTIDGGIVTPSAADVYGVVSLMFWSITIIVSIKYVTVLMRADNDGEGA</sequence>
<feature type="transmembrane region" description="Helical" evidence="2">
    <location>
        <begin position="95"/>
        <end position="115"/>
    </location>
</feature>
<dbReference type="InterPro" id="IPR003855">
    <property type="entry name" value="K+_transporter"/>
</dbReference>
<evidence type="ECO:0000256" key="2">
    <source>
        <dbReference type="SAM" id="Phobius"/>
    </source>
</evidence>
<feature type="region of interest" description="Disordered" evidence="1">
    <location>
        <begin position="1"/>
        <end position="48"/>
    </location>
</feature>
<reference evidence="5" key="1">
    <citation type="journal article" date="2019" name="Int. J. Syst. Evol. Microbiol.">
        <title>The Global Catalogue of Microorganisms (GCM) 10K type strain sequencing project: providing services to taxonomists for standard genome sequencing and annotation.</title>
        <authorList>
            <consortium name="The Broad Institute Genomics Platform"/>
            <consortium name="The Broad Institute Genome Sequencing Center for Infectious Disease"/>
            <person name="Wu L."/>
            <person name="Ma J."/>
        </authorList>
    </citation>
    <scope>NUCLEOTIDE SEQUENCE [LARGE SCALE GENOMIC DNA]</scope>
    <source>
        <strain evidence="5">NBRC 108725</strain>
    </source>
</reference>
<gene>
    <name evidence="4" type="ORF">GCM10025866_15340</name>
</gene>
<dbReference type="Proteomes" id="UP001321498">
    <property type="component" value="Chromosome"/>
</dbReference>
<evidence type="ECO:0000259" key="3">
    <source>
        <dbReference type="Pfam" id="PF02705"/>
    </source>
</evidence>
<feature type="transmembrane region" description="Helical" evidence="2">
    <location>
        <begin position="54"/>
        <end position="75"/>
    </location>
</feature>
<keyword evidence="2" id="KW-1133">Transmembrane helix</keyword>
<keyword evidence="5" id="KW-1185">Reference proteome</keyword>
<dbReference type="PANTHER" id="PTHR30540">
    <property type="entry name" value="OSMOTIC STRESS POTASSIUM TRANSPORTER"/>
    <property type="match status" value="1"/>
</dbReference>
<accession>A0ABM8GBL9</accession>
<dbReference type="InterPro" id="IPR053951">
    <property type="entry name" value="K_trans_N"/>
</dbReference>
<organism evidence="4 5">
    <name type="scientific">Naasia aerilata</name>
    <dbReference type="NCBI Taxonomy" id="1162966"/>
    <lineage>
        <taxon>Bacteria</taxon>
        <taxon>Bacillati</taxon>
        <taxon>Actinomycetota</taxon>
        <taxon>Actinomycetes</taxon>
        <taxon>Micrococcales</taxon>
        <taxon>Microbacteriaceae</taxon>
        <taxon>Naasia</taxon>
    </lineage>
</organism>
<keyword evidence="2" id="KW-0812">Transmembrane</keyword>
<evidence type="ECO:0000313" key="5">
    <source>
        <dbReference type="Proteomes" id="UP001321498"/>
    </source>
</evidence>
<dbReference type="EMBL" id="AP027731">
    <property type="protein sequence ID" value="BDZ45625.1"/>
    <property type="molecule type" value="Genomic_DNA"/>
</dbReference>
<dbReference type="Pfam" id="PF02705">
    <property type="entry name" value="K_trans"/>
    <property type="match status" value="1"/>
</dbReference>
<evidence type="ECO:0000313" key="4">
    <source>
        <dbReference type="EMBL" id="BDZ45625.1"/>
    </source>
</evidence>
<name>A0ABM8GBL9_9MICO</name>
<feature type="domain" description="K+ potassium transporter integral membrane" evidence="3">
    <location>
        <begin position="59"/>
        <end position="127"/>
    </location>
</feature>
<keyword evidence="2" id="KW-0472">Membrane</keyword>